<proteinExistence type="predicted"/>
<evidence type="ECO:0000256" key="1">
    <source>
        <dbReference type="ARBA" id="ARBA00022722"/>
    </source>
</evidence>
<keyword evidence="4" id="KW-0539">Nucleus</keyword>
<evidence type="ECO:0000313" key="8">
    <source>
        <dbReference type="EMBL" id="KAJ1644039.1"/>
    </source>
</evidence>
<dbReference type="InterPro" id="IPR027521">
    <property type="entry name" value="Usb1"/>
</dbReference>
<evidence type="ECO:0000256" key="2">
    <source>
        <dbReference type="ARBA" id="ARBA00022801"/>
    </source>
</evidence>
<dbReference type="AlphaFoldDB" id="A0A9W8CJ97"/>
<keyword evidence="9" id="KW-1185">Reference proteome</keyword>
<dbReference type="Gene3D" id="3.90.1140.10">
    <property type="entry name" value="Cyclic phosphodiesterase"/>
    <property type="match status" value="1"/>
</dbReference>
<evidence type="ECO:0000313" key="9">
    <source>
        <dbReference type="Proteomes" id="UP001145021"/>
    </source>
</evidence>
<reference evidence="8" key="1">
    <citation type="submission" date="2022-07" db="EMBL/GenBank/DDBJ databases">
        <title>Phylogenomic reconstructions and comparative analyses of Kickxellomycotina fungi.</title>
        <authorList>
            <person name="Reynolds N.K."/>
            <person name="Stajich J.E."/>
            <person name="Barry K."/>
            <person name="Grigoriev I.V."/>
            <person name="Crous P."/>
            <person name="Smith M.E."/>
        </authorList>
    </citation>
    <scope>NUCLEOTIDE SEQUENCE</scope>
    <source>
        <strain evidence="8">NBRC 105413</strain>
    </source>
</reference>
<keyword evidence="1" id="KW-0540">Nuclease</keyword>
<dbReference type="PANTHER" id="PTHR13522">
    <property type="entry name" value="U6 SNRNA PHOSPHODIESTERASE 1"/>
    <property type="match status" value="1"/>
</dbReference>
<dbReference type="GO" id="GO:0016829">
    <property type="term" value="F:lyase activity"/>
    <property type="evidence" value="ECO:0007669"/>
    <property type="project" value="UniProtKB-KW"/>
</dbReference>
<evidence type="ECO:0000256" key="4">
    <source>
        <dbReference type="ARBA" id="ARBA00023242"/>
    </source>
</evidence>
<evidence type="ECO:0000256" key="6">
    <source>
        <dbReference type="ARBA" id="ARBA00030030"/>
    </source>
</evidence>
<accession>A0A9W8CJ97</accession>
<evidence type="ECO:0000256" key="3">
    <source>
        <dbReference type="ARBA" id="ARBA00023239"/>
    </source>
</evidence>
<dbReference type="Proteomes" id="UP001145021">
    <property type="component" value="Unassembled WGS sequence"/>
</dbReference>
<feature type="compositionally biased region" description="Basic and acidic residues" evidence="7">
    <location>
        <begin position="49"/>
        <end position="61"/>
    </location>
</feature>
<dbReference type="PANTHER" id="PTHR13522:SF3">
    <property type="entry name" value="U6 SNRNA PHOSPHODIESTERASE 1"/>
    <property type="match status" value="1"/>
</dbReference>
<dbReference type="GO" id="GO:0005634">
    <property type="term" value="C:nucleus"/>
    <property type="evidence" value="ECO:0007669"/>
    <property type="project" value="TreeGrafter"/>
</dbReference>
<keyword evidence="2" id="KW-0378">Hydrolase</keyword>
<dbReference type="SUPFAM" id="SSF55144">
    <property type="entry name" value="LigT-like"/>
    <property type="match status" value="1"/>
</dbReference>
<evidence type="ECO:0000256" key="5">
    <source>
        <dbReference type="ARBA" id="ARBA00029543"/>
    </source>
</evidence>
<dbReference type="Pfam" id="PF09749">
    <property type="entry name" value="HVSL"/>
    <property type="match status" value="1"/>
</dbReference>
<dbReference type="GO" id="GO:0034477">
    <property type="term" value="P:U6 snRNA 3'-end processing"/>
    <property type="evidence" value="ECO:0007669"/>
    <property type="project" value="InterPro"/>
</dbReference>
<sequence>MSSRLVDYPSSDESSSDHGHHSESSSNNKQDYCEESEPKEPETGPSRDISAERQEDERNDVGHVQGGWAGRVFLEVDAGQQLEQFGRQCMDKLRLEARSKRSCAEALQIIGSQEMHSSEELHISLTRPFYAQEHQIPAFVEALQTSLVGYGRFAVGFERVSTYVNERGNRGFIALDVGAGRTGLAGLLDRVDRVMGRMGKRRFYSRPRFHISLAWMRVNGEQQIKALEMAGEWLGTAMQEEILYLAATQIDTVVCVFGNKQFSISLG</sequence>
<feature type="region of interest" description="Disordered" evidence="7">
    <location>
        <begin position="1"/>
        <end position="62"/>
    </location>
</feature>
<protein>
    <recommendedName>
        <fullName evidence="5">U6 snRNA phosphodiesterase 1</fullName>
    </recommendedName>
    <alternativeName>
        <fullName evidence="6">3'-5' RNA exonuclease USB1</fullName>
    </alternativeName>
</protein>
<organism evidence="8 9">
    <name type="scientific">Coemansia asiatica</name>
    <dbReference type="NCBI Taxonomy" id="1052880"/>
    <lineage>
        <taxon>Eukaryota</taxon>
        <taxon>Fungi</taxon>
        <taxon>Fungi incertae sedis</taxon>
        <taxon>Zoopagomycota</taxon>
        <taxon>Kickxellomycotina</taxon>
        <taxon>Kickxellomycetes</taxon>
        <taxon>Kickxellales</taxon>
        <taxon>Kickxellaceae</taxon>
        <taxon>Coemansia</taxon>
    </lineage>
</organism>
<evidence type="ECO:0000256" key="7">
    <source>
        <dbReference type="SAM" id="MobiDB-lite"/>
    </source>
</evidence>
<keyword evidence="8" id="KW-0269">Exonuclease</keyword>
<gene>
    <name evidence="8" type="primary">USB1</name>
    <name evidence="8" type="ORF">LPJ64_004237</name>
</gene>
<name>A0A9W8CJ97_9FUNG</name>
<dbReference type="InterPro" id="IPR009097">
    <property type="entry name" value="Cyclic_Pdiesterase"/>
</dbReference>
<comment type="caution">
    <text evidence="8">The sequence shown here is derived from an EMBL/GenBank/DDBJ whole genome shotgun (WGS) entry which is preliminary data.</text>
</comment>
<keyword evidence="3" id="KW-0456">Lyase</keyword>
<dbReference type="GO" id="GO:0000175">
    <property type="term" value="F:3'-5'-RNA exonuclease activity"/>
    <property type="evidence" value="ECO:0007669"/>
    <property type="project" value="TreeGrafter"/>
</dbReference>
<dbReference type="EMBL" id="JANBOH010000197">
    <property type="protein sequence ID" value="KAJ1644039.1"/>
    <property type="molecule type" value="Genomic_DNA"/>
</dbReference>